<reference evidence="1" key="1">
    <citation type="submission" date="2020-01" db="EMBL/GenBank/DDBJ databases">
        <title>Insect and environment-associated Actinomycetes.</title>
        <authorList>
            <person name="Currrie C."/>
            <person name="Chevrette M."/>
            <person name="Carlson C."/>
            <person name="Stubbendieck R."/>
            <person name="Wendt-Pienkowski E."/>
        </authorList>
    </citation>
    <scope>NUCLEOTIDE SEQUENCE</scope>
    <source>
        <strain evidence="1">SID7499</strain>
    </source>
</reference>
<sequence length="72" mass="7799">VATPDAGDAADSVSYLAHPQLRITKDTTVVLDARTAHRLSLRTDRPSTPQGTTLTYSRTWDDTWQLSGSLAA</sequence>
<comment type="caution">
    <text evidence="1">The sequence shown here is derived from an EMBL/GenBank/DDBJ whole genome shotgun (WGS) entry which is preliminary data.</text>
</comment>
<name>A0A6G3XHC1_9ACTN</name>
<organism evidence="1">
    <name type="scientific">Streptomyces sp. SID7499</name>
    <dbReference type="NCBI Taxonomy" id="2706086"/>
    <lineage>
        <taxon>Bacteria</taxon>
        <taxon>Bacillati</taxon>
        <taxon>Actinomycetota</taxon>
        <taxon>Actinomycetes</taxon>
        <taxon>Kitasatosporales</taxon>
        <taxon>Streptomycetaceae</taxon>
        <taxon>Streptomyces</taxon>
    </lineage>
</organism>
<gene>
    <name evidence="1" type="ORF">G3M58_63445</name>
</gene>
<evidence type="ECO:0000313" key="1">
    <source>
        <dbReference type="EMBL" id="NEE17215.1"/>
    </source>
</evidence>
<dbReference type="EMBL" id="JAAGMN010006689">
    <property type="protein sequence ID" value="NEE17215.1"/>
    <property type="molecule type" value="Genomic_DNA"/>
</dbReference>
<proteinExistence type="predicted"/>
<protein>
    <submittedName>
        <fullName evidence="1">Uncharacterized protein</fullName>
    </submittedName>
</protein>
<accession>A0A6G3XHC1</accession>
<feature type="non-terminal residue" evidence="1">
    <location>
        <position position="72"/>
    </location>
</feature>
<feature type="non-terminal residue" evidence="1">
    <location>
        <position position="1"/>
    </location>
</feature>
<dbReference type="AlphaFoldDB" id="A0A6G3XHC1"/>